<dbReference type="EMBL" id="HBIZ01014222">
    <property type="protein sequence ID" value="CAE0756085.1"/>
    <property type="molecule type" value="Transcribed_RNA"/>
</dbReference>
<evidence type="ECO:0000313" key="3">
    <source>
        <dbReference type="EMBL" id="CAE0756085.1"/>
    </source>
</evidence>
<protein>
    <recommendedName>
        <fullName evidence="4">Calcineurin-like phosphoesterase domain-containing protein</fullName>
    </recommendedName>
</protein>
<sequence>MDDSLITPLNKGVDHFNYTEGACPGPAPEGEVLVPETQSRYEDEDQDDAEVTRQIGLYSGYMKTLEDWSQSHDTNFYASHRPLFAVACDGDHMNVLDWTMQQSLGPHTLDRVSAAIAGHMHWFEALSFENQGLPAQIVVGNAGTDLIKNYVNQETLPTIELRVGVDDAYTARVEAGITASVYGYSVMTRGANGYNIVAYGYNEASSQLEPFYDFSVPSGPRVPKEPCVPCGKRHRRKTLFASLPCCP</sequence>
<organism evidence="1">
    <name type="scientific">Chrysotila carterae</name>
    <name type="common">Marine alga</name>
    <name type="synonym">Syracosphaera carterae</name>
    <dbReference type="NCBI Taxonomy" id="13221"/>
    <lineage>
        <taxon>Eukaryota</taxon>
        <taxon>Haptista</taxon>
        <taxon>Haptophyta</taxon>
        <taxon>Prymnesiophyceae</taxon>
        <taxon>Isochrysidales</taxon>
        <taxon>Isochrysidaceae</taxon>
        <taxon>Chrysotila</taxon>
    </lineage>
</organism>
<dbReference type="AlphaFoldDB" id="A0A6S9T2R4"/>
<name>A0A6S9T2R4_CHRCT</name>
<gene>
    <name evidence="1" type="ORF">PCAR00345_LOCUS8674</name>
    <name evidence="2" type="ORF">PCAR00345_LOCUS8676</name>
    <name evidence="3" type="ORF">PCAR00345_LOCUS8679</name>
</gene>
<accession>A0A6S9T2R4</accession>
<evidence type="ECO:0000313" key="2">
    <source>
        <dbReference type="EMBL" id="CAE0756082.1"/>
    </source>
</evidence>
<reference evidence="1" key="1">
    <citation type="submission" date="2021-01" db="EMBL/GenBank/DDBJ databases">
        <authorList>
            <person name="Corre E."/>
            <person name="Pelletier E."/>
            <person name="Niang G."/>
            <person name="Scheremetjew M."/>
            <person name="Finn R."/>
            <person name="Kale V."/>
            <person name="Holt S."/>
            <person name="Cochrane G."/>
            <person name="Meng A."/>
            <person name="Brown T."/>
            <person name="Cohen L."/>
        </authorList>
    </citation>
    <scope>NUCLEOTIDE SEQUENCE</scope>
    <source>
        <strain evidence="1">CCMP645</strain>
    </source>
</reference>
<dbReference type="EMBL" id="HBIZ01014217">
    <property type="protein sequence ID" value="CAE0756080.1"/>
    <property type="molecule type" value="Transcribed_RNA"/>
</dbReference>
<proteinExistence type="predicted"/>
<evidence type="ECO:0008006" key="4">
    <source>
        <dbReference type="Google" id="ProtNLM"/>
    </source>
</evidence>
<evidence type="ECO:0000313" key="1">
    <source>
        <dbReference type="EMBL" id="CAE0756080.1"/>
    </source>
</evidence>
<dbReference type="EMBL" id="HBIZ01014219">
    <property type="protein sequence ID" value="CAE0756082.1"/>
    <property type="molecule type" value="Transcribed_RNA"/>
</dbReference>